<name>A0A6I4UJQ7_9SPHN</name>
<evidence type="ECO:0000313" key="5">
    <source>
        <dbReference type="Proteomes" id="UP000548685"/>
    </source>
</evidence>
<accession>A0A6I4UJQ7</accession>
<evidence type="ECO:0000313" key="3">
    <source>
        <dbReference type="EMBL" id="MXP38044.1"/>
    </source>
</evidence>
<dbReference type="EMBL" id="JACICE010000001">
    <property type="protein sequence ID" value="MBB3774299.1"/>
    <property type="molecule type" value="Genomic_DNA"/>
</dbReference>
<dbReference type="EMBL" id="WTYB01000001">
    <property type="protein sequence ID" value="MXP38044.1"/>
    <property type="molecule type" value="Genomic_DNA"/>
</dbReference>
<dbReference type="Proteomes" id="UP000430021">
    <property type="component" value="Unassembled WGS sequence"/>
</dbReference>
<reference evidence="2 5" key="2">
    <citation type="submission" date="2020-08" db="EMBL/GenBank/DDBJ databases">
        <title>Genomic Encyclopedia of Type Strains, Phase IV (KMG-IV): sequencing the most valuable type-strain genomes for metagenomic binning, comparative biology and taxonomic classification.</title>
        <authorList>
            <person name="Goeker M."/>
        </authorList>
    </citation>
    <scope>NUCLEOTIDE SEQUENCE [LARGE SCALE GENOMIC DNA]</scope>
    <source>
        <strain evidence="2 5">DSM 8510</strain>
    </source>
</reference>
<keyword evidence="5" id="KW-1185">Reference proteome</keyword>
<dbReference type="OrthoDB" id="8478659at2"/>
<evidence type="ECO:0008006" key="6">
    <source>
        <dbReference type="Google" id="ProtNLM"/>
    </source>
</evidence>
<dbReference type="Proteomes" id="UP000548685">
    <property type="component" value="Unassembled WGS sequence"/>
</dbReference>
<sequence>MSLLPLLLASPAIAVAAQEPVPVPAAAPQVPPPDELVLEGDNIITVMVNGTPLRLEVDADSFGPPVINSEVAARLQLVAESRRGWRFGSVVVEGVNAVQLVDFGGGPLAKTISWAERFASRKADGTIGVHHLPYARVTFVLAPPVEGETVQRFPMKRSGSEAEARLGTEVVVGTKKLMMIFALKRAENLITAPTANFIATHQDGGFEPGSDGTAIMNFAVERPTRMMRIAEPIMLGDLVVDRFAVRVEDYGDPKRVGEIGENDPRFDKGQILVSRRKGRGRPDLLTRIGRDQIAHCSQITYDLAQSEIRLSCGPAPE</sequence>
<dbReference type="RefSeq" id="WP_160760121.1">
    <property type="nucleotide sequence ID" value="NZ_JACICE010000001.1"/>
</dbReference>
<reference evidence="3 4" key="1">
    <citation type="submission" date="2019-12" db="EMBL/GenBank/DDBJ databases">
        <title>Genomic-based taxomic classification of the family Erythrobacteraceae.</title>
        <authorList>
            <person name="Xu L."/>
        </authorList>
    </citation>
    <scope>NUCLEOTIDE SEQUENCE [LARGE SCALE GENOMIC DNA]</scope>
    <source>
        <strain evidence="3 4">JCM 10282</strain>
    </source>
</reference>
<evidence type="ECO:0000256" key="1">
    <source>
        <dbReference type="SAM" id="SignalP"/>
    </source>
</evidence>
<evidence type="ECO:0000313" key="4">
    <source>
        <dbReference type="Proteomes" id="UP000430021"/>
    </source>
</evidence>
<proteinExistence type="predicted"/>
<dbReference type="AlphaFoldDB" id="A0A6I4UJQ7"/>
<feature type="chain" id="PRO_5026311718" description="Peptidylprolyl isomerase" evidence="1">
    <location>
        <begin position="17"/>
        <end position="317"/>
    </location>
</feature>
<gene>
    <name evidence="2" type="ORF">FHS52_000242</name>
    <name evidence="3" type="ORF">GRI59_05370</name>
</gene>
<protein>
    <recommendedName>
        <fullName evidence="6">Peptidylprolyl isomerase</fullName>
    </recommendedName>
</protein>
<evidence type="ECO:0000313" key="2">
    <source>
        <dbReference type="EMBL" id="MBB3774299.1"/>
    </source>
</evidence>
<organism evidence="3 4">
    <name type="scientific">Erythrobacter ramosus</name>
    <dbReference type="NCBI Taxonomy" id="35811"/>
    <lineage>
        <taxon>Bacteria</taxon>
        <taxon>Pseudomonadati</taxon>
        <taxon>Pseudomonadota</taxon>
        <taxon>Alphaproteobacteria</taxon>
        <taxon>Sphingomonadales</taxon>
        <taxon>Erythrobacteraceae</taxon>
        <taxon>Erythrobacter/Porphyrobacter group</taxon>
        <taxon>Erythrobacter</taxon>
    </lineage>
</organism>
<feature type="signal peptide" evidence="1">
    <location>
        <begin position="1"/>
        <end position="16"/>
    </location>
</feature>
<keyword evidence="1" id="KW-0732">Signal</keyword>
<comment type="caution">
    <text evidence="3">The sequence shown here is derived from an EMBL/GenBank/DDBJ whole genome shotgun (WGS) entry which is preliminary data.</text>
</comment>